<gene>
    <name evidence="16" type="ORF">RMAR00112_LOCUS32224</name>
</gene>
<evidence type="ECO:0000313" key="16">
    <source>
        <dbReference type="EMBL" id="CAE0064152.1"/>
    </source>
</evidence>
<evidence type="ECO:0000256" key="6">
    <source>
        <dbReference type="ARBA" id="ARBA00022801"/>
    </source>
</evidence>
<dbReference type="SUPFAM" id="SSF52540">
    <property type="entry name" value="P-loop containing nucleoside triphosphate hydrolases"/>
    <property type="match status" value="2"/>
</dbReference>
<dbReference type="EC" id="5.6.2.3" evidence="13"/>
<proteinExistence type="inferred from homology"/>
<reference evidence="16" key="1">
    <citation type="submission" date="2021-01" db="EMBL/GenBank/DDBJ databases">
        <authorList>
            <person name="Corre E."/>
            <person name="Pelletier E."/>
            <person name="Niang G."/>
            <person name="Scheremetjew M."/>
            <person name="Finn R."/>
            <person name="Kale V."/>
            <person name="Holt S."/>
            <person name="Cochrane G."/>
            <person name="Meng A."/>
            <person name="Brown T."/>
            <person name="Cohen L."/>
        </authorList>
    </citation>
    <scope>NUCLEOTIDE SEQUENCE</scope>
    <source>
        <strain evidence="16">CCMP 769</strain>
    </source>
</reference>
<dbReference type="GO" id="GO:0043139">
    <property type="term" value="F:5'-3' DNA helicase activity"/>
    <property type="evidence" value="ECO:0007669"/>
    <property type="project" value="UniProtKB-EC"/>
</dbReference>
<evidence type="ECO:0000256" key="9">
    <source>
        <dbReference type="ARBA" id="ARBA00023125"/>
    </source>
</evidence>
<dbReference type="InterPro" id="IPR007694">
    <property type="entry name" value="DNA_helicase_DnaB-like_C"/>
</dbReference>
<dbReference type="GO" id="GO:0005524">
    <property type="term" value="F:ATP binding"/>
    <property type="evidence" value="ECO:0007669"/>
    <property type="project" value="UniProtKB-UniRule"/>
</dbReference>
<dbReference type="Gene3D" id="3.40.50.300">
    <property type="entry name" value="P-loop containing nucleotide triphosphate hydrolases"/>
    <property type="match status" value="2"/>
</dbReference>
<evidence type="ECO:0000256" key="5">
    <source>
        <dbReference type="ARBA" id="ARBA00022741"/>
    </source>
</evidence>
<name>A0A7S3A8K9_9RHOD</name>
<keyword evidence="4" id="KW-0677">Repeat</keyword>
<keyword evidence="6 13" id="KW-0378">Hydrolase</keyword>
<dbReference type="NCBIfam" id="TIGR00665">
    <property type="entry name" value="DnaB"/>
    <property type="match status" value="1"/>
</dbReference>
<dbReference type="InterPro" id="IPR007692">
    <property type="entry name" value="DNA_helicase_DnaB"/>
</dbReference>
<comment type="similarity">
    <text evidence="1 13">Belongs to the helicase family. DnaB subfamily.</text>
</comment>
<evidence type="ECO:0000256" key="11">
    <source>
        <dbReference type="ARBA" id="ARBA00044940"/>
    </source>
</evidence>
<dbReference type="PANTHER" id="PTHR30153">
    <property type="entry name" value="REPLICATIVE DNA HELICASE DNAB"/>
    <property type="match status" value="1"/>
</dbReference>
<dbReference type="InterPro" id="IPR027417">
    <property type="entry name" value="P-loop_NTPase"/>
</dbReference>
<evidence type="ECO:0000256" key="4">
    <source>
        <dbReference type="ARBA" id="ARBA00022737"/>
    </source>
</evidence>
<evidence type="ECO:0000256" key="2">
    <source>
        <dbReference type="ARBA" id="ARBA00022515"/>
    </source>
</evidence>
<dbReference type="PROSITE" id="PS50817">
    <property type="entry name" value="INTEIN_N_TER"/>
    <property type="match status" value="1"/>
</dbReference>
<dbReference type="PROSITE" id="PS50162">
    <property type="entry name" value="RECA_2"/>
    <property type="match status" value="1"/>
</dbReference>
<keyword evidence="10" id="KW-0413">Isomerase</keyword>
<evidence type="ECO:0000256" key="7">
    <source>
        <dbReference type="ARBA" id="ARBA00022806"/>
    </source>
</evidence>
<dbReference type="SUPFAM" id="SSF51294">
    <property type="entry name" value="Hedgehog/intein (Hint) domain"/>
    <property type="match status" value="1"/>
</dbReference>
<dbReference type="GO" id="GO:0006281">
    <property type="term" value="P:DNA repair"/>
    <property type="evidence" value="ECO:0007669"/>
    <property type="project" value="InterPro"/>
</dbReference>
<evidence type="ECO:0000256" key="1">
    <source>
        <dbReference type="ARBA" id="ARBA00008428"/>
    </source>
</evidence>
<evidence type="ECO:0000256" key="13">
    <source>
        <dbReference type="RuleBase" id="RU362085"/>
    </source>
</evidence>
<evidence type="ECO:0000256" key="8">
    <source>
        <dbReference type="ARBA" id="ARBA00022840"/>
    </source>
</evidence>
<keyword evidence="7 13" id="KW-0347">Helicase</keyword>
<feature type="domain" description="SF4 helicase" evidence="15">
    <location>
        <begin position="535"/>
        <end position="589"/>
    </location>
</feature>
<dbReference type="GO" id="GO:0140664">
    <property type="term" value="F:ATP-dependent DNA damage sensor activity"/>
    <property type="evidence" value="ECO:0007669"/>
    <property type="project" value="InterPro"/>
</dbReference>
<dbReference type="Gene3D" id="2.170.16.10">
    <property type="entry name" value="Hedgehog/Intein (Hint) domain"/>
    <property type="match status" value="1"/>
</dbReference>
<keyword evidence="5 13" id="KW-0547">Nucleotide-binding</keyword>
<dbReference type="InterPro" id="IPR016136">
    <property type="entry name" value="DNA_helicase_N/primase_C"/>
</dbReference>
<dbReference type="GO" id="GO:0016787">
    <property type="term" value="F:hydrolase activity"/>
    <property type="evidence" value="ECO:0007669"/>
    <property type="project" value="UniProtKB-KW"/>
</dbReference>
<dbReference type="AlphaFoldDB" id="A0A7S3A8K9"/>
<comment type="function">
    <text evidence="13">The main replicative DNA helicase, it participates in initiation and elongation during chromosome replication. Travels ahead of the DNA replisome, separating dsDNA into templates for DNA synthesis. A processive ATP-dependent 5'-3' DNA helicase it has DNA-dependent ATPase activity.</text>
</comment>
<organism evidence="16">
    <name type="scientific">Rhodosorus marinus</name>
    <dbReference type="NCBI Taxonomy" id="101924"/>
    <lineage>
        <taxon>Eukaryota</taxon>
        <taxon>Rhodophyta</taxon>
        <taxon>Stylonematophyceae</taxon>
        <taxon>Stylonematales</taxon>
        <taxon>Stylonemataceae</taxon>
        <taxon>Rhodosorus</taxon>
    </lineage>
</organism>
<comment type="catalytic activity">
    <reaction evidence="12 13">
        <text>ATP + H2O = ADP + phosphate + H(+)</text>
        <dbReference type="Rhea" id="RHEA:13065"/>
        <dbReference type="ChEBI" id="CHEBI:15377"/>
        <dbReference type="ChEBI" id="CHEBI:15378"/>
        <dbReference type="ChEBI" id="CHEBI:30616"/>
        <dbReference type="ChEBI" id="CHEBI:43474"/>
        <dbReference type="ChEBI" id="CHEBI:456216"/>
        <dbReference type="EC" id="5.6.2.3"/>
    </reaction>
</comment>
<dbReference type="Pfam" id="PF00772">
    <property type="entry name" value="DnaB"/>
    <property type="match status" value="1"/>
</dbReference>
<dbReference type="Pfam" id="PF03796">
    <property type="entry name" value="DnaB_C"/>
    <property type="match status" value="1"/>
</dbReference>
<dbReference type="PANTHER" id="PTHR30153:SF2">
    <property type="entry name" value="REPLICATIVE DNA HELICASE"/>
    <property type="match status" value="1"/>
</dbReference>
<accession>A0A7S3A8K9</accession>
<dbReference type="GO" id="GO:0003677">
    <property type="term" value="F:DNA binding"/>
    <property type="evidence" value="ECO:0007669"/>
    <property type="project" value="UniProtKB-UniRule"/>
</dbReference>
<feature type="domain" description="RecA family profile 1" evidence="14">
    <location>
        <begin position="194"/>
        <end position="374"/>
    </location>
</feature>
<evidence type="ECO:0000256" key="3">
    <source>
        <dbReference type="ARBA" id="ARBA00022705"/>
    </source>
</evidence>
<dbReference type="PROSITE" id="PS51199">
    <property type="entry name" value="SF4_HELICASE"/>
    <property type="match status" value="2"/>
</dbReference>
<protein>
    <recommendedName>
        <fullName evidence="13">Replicative DNA helicase</fullName>
        <ecNumber evidence="13">5.6.2.3</ecNumber>
    </recommendedName>
</protein>
<dbReference type="GO" id="GO:0016539">
    <property type="term" value="P:intein-mediated protein splicing"/>
    <property type="evidence" value="ECO:0007669"/>
    <property type="project" value="InterPro"/>
</dbReference>
<keyword evidence="9 13" id="KW-0238">DNA-binding</keyword>
<dbReference type="CDD" id="cd00081">
    <property type="entry name" value="Hint"/>
    <property type="match status" value="1"/>
</dbReference>
<dbReference type="GO" id="GO:0006269">
    <property type="term" value="P:DNA replication, synthesis of primer"/>
    <property type="evidence" value="ECO:0007669"/>
    <property type="project" value="UniProtKB-UniRule"/>
</dbReference>
<dbReference type="InterPro" id="IPR003593">
    <property type="entry name" value="AAA+_ATPase"/>
</dbReference>
<keyword evidence="2 13" id="KW-0639">Primosome</keyword>
<dbReference type="SMART" id="SM00382">
    <property type="entry name" value="AAA"/>
    <property type="match status" value="1"/>
</dbReference>
<evidence type="ECO:0000256" key="12">
    <source>
        <dbReference type="ARBA" id="ARBA00048954"/>
    </source>
</evidence>
<comment type="function">
    <text evidence="11">The intein is an endonuclease.</text>
</comment>
<feature type="domain" description="SF4 helicase" evidence="15">
    <location>
        <begin position="191"/>
        <end position="395"/>
    </location>
</feature>
<evidence type="ECO:0000259" key="14">
    <source>
        <dbReference type="PROSITE" id="PS50162"/>
    </source>
</evidence>
<dbReference type="InterPro" id="IPR036844">
    <property type="entry name" value="Hint_dom_sf"/>
</dbReference>
<dbReference type="InterPro" id="IPR006141">
    <property type="entry name" value="Intein_N"/>
</dbReference>
<keyword evidence="3 13" id="KW-0235">DNA replication</keyword>
<dbReference type="InterPro" id="IPR036185">
    <property type="entry name" value="DNA_heli_DnaB-like_N_sf"/>
</dbReference>
<sequence>MDSLSNELVQSSHSNSEEFILYNPYAEDLIFMGILSNHKLLHHVFSEVDEKLFYLKSNQIIFQNMRDLYMEGNIPTTISLIYKLEKHQLLNSIGGKERILHLSKLSFPLTIEEIHGYITLLKDKQIKRKLFNLSLDLYQLAYNYDTFRDINFEQLEIQLGQIIKAQSVSTILVARDLIQPALDQMRRSDENLDTSSKISTGFASIDFYLNGLERGNLVIVAGRPSMGKTALALSLIMNVCQQIPKACILLFSLEMSSTQIIHRLMSIESNLPLEKLKQSKLYNLKAGDLKTYFPNIYESNIYINDNNLIQLNEIQLVIKKIYNKHKKVDLVIIDYLQLLGNSTNNRALEIGQITRQLKGIARKFNVPIIALSQLNRNVEQRSNKKPLLADLRESGCLTIHTDISLQTLSCITEIKQLVPFRFVSIAGINTANHSFQSVLIYQGKFHGIKHVYQIQLKNHLSIKLTANHKILTRCGWKRIDYLNKCDIIATLSQNYTTLNWVMVNCVNYLGKLLTSDLQVPPFANFCANYIVTHNSIEQDADSVLFLYRPSYYSSEKEDHQIAEIIIAKNRNGQTGNVLLKFIPQVAKFQ</sequence>
<dbReference type="EMBL" id="HBHW01041810">
    <property type="protein sequence ID" value="CAE0064152.1"/>
    <property type="molecule type" value="Transcribed_RNA"/>
</dbReference>
<dbReference type="CDD" id="cd00984">
    <property type="entry name" value="DnaB_C"/>
    <property type="match status" value="1"/>
</dbReference>
<dbReference type="GO" id="GO:0005829">
    <property type="term" value="C:cytosol"/>
    <property type="evidence" value="ECO:0007669"/>
    <property type="project" value="TreeGrafter"/>
</dbReference>
<dbReference type="SUPFAM" id="SSF48024">
    <property type="entry name" value="N-terminal domain of DnaB helicase"/>
    <property type="match status" value="1"/>
</dbReference>
<dbReference type="InterPro" id="IPR020588">
    <property type="entry name" value="RecA_ATP-bd"/>
</dbReference>
<evidence type="ECO:0000259" key="15">
    <source>
        <dbReference type="PROSITE" id="PS51199"/>
    </source>
</evidence>
<dbReference type="Gene3D" id="1.10.860.10">
    <property type="entry name" value="DNAb Helicase, Chain A"/>
    <property type="match status" value="1"/>
</dbReference>
<keyword evidence="8 13" id="KW-0067">ATP-binding</keyword>
<evidence type="ECO:0000256" key="10">
    <source>
        <dbReference type="ARBA" id="ARBA00023235"/>
    </source>
</evidence>
<dbReference type="InterPro" id="IPR007693">
    <property type="entry name" value="DNA_helicase_DnaB-like_N"/>
</dbReference>